<name>A0A5N5DKT5_9PEZI</name>
<comment type="similarity">
    <text evidence="1">Belongs to the bacterial ribosomal protein bL34 family.</text>
</comment>
<keyword evidence="6" id="KW-1185">Reference proteome</keyword>
<dbReference type="PANTHER" id="PTHR14503:SF4">
    <property type="entry name" value="LARGE RIBOSOMAL SUBUNIT PROTEIN BL34M"/>
    <property type="match status" value="1"/>
</dbReference>
<dbReference type="GO" id="GO:0006412">
    <property type="term" value="P:translation"/>
    <property type="evidence" value="ECO:0007669"/>
    <property type="project" value="InterPro"/>
</dbReference>
<dbReference type="Gene3D" id="1.10.287.3980">
    <property type="match status" value="1"/>
</dbReference>
<evidence type="ECO:0000256" key="3">
    <source>
        <dbReference type="ARBA" id="ARBA00023274"/>
    </source>
</evidence>
<evidence type="ECO:0000313" key="6">
    <source>
        <dbReference type="Proteomes" id="UP000325902"/>
    </source>
</evidence>
<dbReference type="Proteomes" id="UP000325902">
    <property type="component" value="Unassembled WGS sequence"/>
</dbReference>
<organism evidence="5 6">
    <name type="scientific">Lasiodiplodia theobromae</name>
    <dbReference type="NCBI Taxonomy" id="45133"/>
    <lineage>
        <taxon>Eukaryota</taxon>
        <taxon>Fungi</taxon>
        <taxon>Dikarya</taxon>
        <taxon>Ascomycota</taxon>
        <taxon>Pezizomycotina</taxon>
        <taxon>Dothideomycetes</taxon>
        <taxon>Dothideomycetes incertae sedis</taxon>
        <taxon>Botryosphaeriales</taxon>
        <taxon>Botryosphaeriaceae</taxon>
        <taxon>Lasiodiplodia</taxon>
    </lineage>
</organism>
<accession>A0A5N5DKT5</accession>
<proteinExistence type="inferred from homology"/>
<dbReference type="HAMAP" id="MF_00391">
    <property type="entry name" value="Ribosomal_bL34"/>
    <property type="match status" value="1"/>
</dbReference>
<dbReference type="AlphaFoldDB" id="A0A5N5DKT5"/>
<reference evidence="5 6" key="1">
    <citation type="journal article" date="2019" name="Sci. Rep.">
        <title>A multi-omics analysis of the grapevine pathogen Lasiodiplodia theobromae reveals that temperature affects the expression of virulence- and pathogenicity-related genes.</title>
        <authorList>
            <person name="Felix C."/>
            <person name="Meneses R."/>
            <person name="Goncalves M.F.M."/>
            <person name="Tilleman L."/>
            <person name="Duarte A.S."/>
            <person name="Jorrin-Novo J.V."/>
            <person name="Van de Peer Y."/>
            <person name="Deforce D."/>
            <person name="Van Nieuwerburgh F."/>
            <person name="Esteves A.C."/>
            <person name="Alves A."/>
        </authorList>
    </citation>
    <scope>NUCLEOTIDE SEQUENCE [LARGE SCALE GENOMIC DNA]</scope>
    <source>
        <strain evidence="5 6">LA-SOL3</strain>
    </source>
</reference>
<dbReference type="OrthoDB" id="431691at2759"/>
<evidence type="ECO:0000313" key="5">
    <source>
        <dbReference type="EMBL" id="KAB2578495.1"/>
    </source>
</evidence>
<keyword evidence="2 5" id="KW-0689">Ribosomal protein</keyword>
<evidence type="ECO:0000256" key="4">
    <source>
        <dbReference type="ARBA" id="ARBA00035274"/>
    </source>
</evidence>
<keyword evidence="3" id="KW-0687">Ribonucleoprotein</keyword>
<gene>
    <name evidence="5" type="primary">rpmH</name>
    <name evidence="5" type="ORF">DBV05_g2928</name>
</gene>
<evidence type="ECO:0000256" key="1">
    <source>
        <dbReference type="ARBA" id="ARBA00010111"/>
    </source>
</evidence>
<dbReference type="Pfam" id="PF00468">
    <property type="entry name" value="Ribosomal_L34"/>
    <property type="match status" value="1"/>
</dbReference>
<dbReference type="FunFam" id="1.10.287.3980:FF:000001">
    <property type="entry name" value="Mitochondrial ribosomal protein L34"/>
    <property type="match status" value="1"/>
</dbReference>
<comment type="caution">
    <text evidence="5">The sequence shown here is derived from an EMBL/GenBank/DDBJ whole genome shotgun (WGS) entry which is preliminary data.</text>
</comment>
<sequence>MQCIRCLRAIARPAVAAPLTTASRPTLAATQQLRSISVLSPRRPQLPWTCGAIATVPPTHASPVAAAAEAPDVLPKVSSHPALQGIQVRNGPRDTYKPTNLVRKRRHGFLSRIRTRKGRAILKRRKAKGRGTLSH</sequence>
<dbReference type="InterPro" id="IPR000271">
    <property type="entry name" value="Ribosomal_bL34"/>
</dbReference>
<evidence type="ECO:0000256" key="2">
    <source>
        <dbReference type="ARBA" id="ARBA00022980"/>
    </source>
</evidence>
<protein>
    <recommendedName>
        <fullName evidence="4">Large ribosomal subunit protein bL34m</fullName>
    </recommendedName>
</protein>
<dbReference type="NCBIfam" id="TIGR01030">
    <property type="entry name" value="rpmH_bact"/>
    <property type="match status" value="1"/>
</dbReference>
<dbReference type="EMBL" id="VCHE01000011">
    <property type="protein sequence ID" value="KAB2578495.1"/>
    <property type="molecule type" value="Genomic_DNA"/>
</dbReference>
<dbReference type="GO" id="GO:0005762">
    <property type="term" value="C:mitochondrial large ribosomal subunit"/>
    <property type="evidence" value="ECO:0007669"/>
    <property type="project" value="TreeGrafter"/>
</dbReference>
<dbReference type="PANTHER" id="PTHR14503">
    <property type="entry name" value="MITOCHONDRIAL RIBOSOMAL PROTEIN 34 FAMILY MEMBER"/>
    <property type="match status" value="1"/>
</dbReference>
<dbReference type="GO" id="GO:0003735">
    <property type="term" value="F:structural constituent of ribosome"/>
    <property type="evidence" value="ECO:0007669"/>
    <property type="project" value="InterPro"/>
</dbReference>